<keyword evidence="1" id="KW-0175">Coiled coil</keyword>
<sequence length="676" mass="79608">MIQDIYDILQNTMKGDNRGDTIALREELNKVETQLNQIEEENKENLKSKTLLLRKIDKLRKTLNESEKKKEMKDLLKLIGEVDKKKVDLANKSEDVLYFNELRELVTKLRSFTTKYSENELFKVEYLQELDRFLEKIDPNHDGVVMREKKLKGSKSVDDLMHLQEEWKNVEKNIRSTKVDELQKVNNILEKFEESIRAKRKSLADLLSKSKNKTDRRKSCEVVRTSAKISELPTLQTTQSKDNVQQETKRKSTSSLKYGNIENTLEEVTKISDRVEEIGKELLTFSGTSEDLEYNFFKASLMDKRKFLRNLYHRSSWNQVDAFKLEVLEKIAYYEDYLHYKLNQNRLEVKINDELNDLDIRIKRFAGSYQDIQYRNIEEKLLSCLKEVESIDIKEKNDKLRQRTNYLRTKLKEKSKMDFPLKQEENLTDTKKVIAESKEYIQNLRRKIEESSVLEETECSLIEECIMSKTLEIINLNLKNDTATFQDVRKLLENIEDCKSLVKNKRRKVENRTRSETFSEIEKKLVDIYKEISEFDGLVTDTSFLEIHKGLNDLEVKLCGIQENDNTQGKTLELSLRINLLKAKLDQVALESEQIHNLENRVKEILDMVSNGLPESEYDNVDEELINLRIRLEKLDVSEKLSYKKLACLNYIEYMLKKVNEKPDHRGANISRSVIV</sequence>
<comment type="caution">
    <text evidence="3">The sequence shown here is derived from an EMBL/GenBank/DDBJ whole genome shotgun (WGS) entry which is preliminary data.</text>
</comment>
<dbReference type="AlphaFoldDB" id="A0AAW1UI99"/>
<gene>
    <name evidence="3" type="ORF">WA026_001457</name>
</gene>
<accession>A0AAW1UI99</accession>
<feature type="coiled-coil region" evidence="1">
    <location>
        <begin position="182"/>
        <end position="209"/>
    </location>
</feature>
<reference evidence="3 4" key="1">
    <citation type="submission" date="2023-03" db="EMBL/GenBank/DDBJ databases">
        <title>Genome insight into feeding habits of ladybird beetles.</title>
        <authorList>
            <person name="Li H.-S."/>
            <person name="Huang Y.-H."/>
            <person name="Pang H."/>
        </authorList>
    </citation>
    <scope>NUCLEOTIDE SEQUENCE [LARGE SCALE GENOMIC DNA]</scope>
    <source>
        <strain evidence="3">SYSU_2023b</strain>
        <tissue evidence="3">Whole body</tissue>
    </source>
</reference>
<feature type="compositionally biased region" description="Polar residues" evidence="2">
    <location>
        <begin position="233"/>
        <end position="246"/>
    </location>
</feature>
<feature type="coiled-coil region" evidence="1">
    <location>
        <begin position="581"/>
        <end position="608"/>
    </location>
</feature>
<evidence type="ECO:0000256" key="1">
    <source>
        <dbReference type="SAM" id="Coils"/>
    </source>
</evidence>
<dbReference type="Proteomes" id="UP001431783">
    <property type="component" value="Unassembled WGS sequence"/>
</dbReference>
<evidence type="ECO:0000313" key="3">
    <source>
        <dbReference type="EMBL" id="KAK9883272.1"/>
    </source>
</evidence>
<protein>
    <submittedName>
        <fullName evidence="3">Uncharacterized protein</fullName>
    </submittedName>
</protein>
<keyword evidence="4" id="KW-1185">Reference proteome</keyword>
<evidence type="ECO:0000256" key="2">
    <source>
        <dbReference type="SAM" id="MobiDB-lite"/>
    </source>
</evidence>
<name>A0AAW1UI99_9CUCU</name>
<feature type="region of interest" description="Disordered" evidence="2">
    <location>
        <begin position="233"/>
        <end position="253"/>
    </location>
</feature>
<proteinExistence type="predicted"/>
<organism evidence="3 4">
    <name type="scientific">Henosepilachna vigintioctopunctata</name>
    <dbReference type="NCBI Taxonomy" id="420089"/>
    <lineage>
        <taxon>Eukaryota</taxon>
        <taxon>Metazoa</taxon>
        <taxon>Ecdysozoa</taxon>
        <taxon>Arthropoda</taxon>
        <taxon>Hexapoda</taxon>
        <taxon>Insecta</taxon>
        <taxon>Pterygota</taxon>
        <taxon>Neoptera</taxon>
        <taxon>Endopterygota</taxon>
        <taxon>Coleoptera</taxon>
        <taxon>Polyphaga</taxon>
        <taxon>Cucujiformia</taxon>
        <taxon>Coccinelloidea</taxon>
        <taxon>Coccinellidae</taxon>
        <taxon>Epilachninae</taxon>
        <taxon>Epilachnini</taxon>
        <taxon>Henosepilachna</taxon>
    </lineage>
</organism>
<dbReference type="EMBL" id="JARQZJ010000091">
    <property type="protein sequence ID" value="KAK9883272.1"/>
    <property type="molecule type" value="Genomic_DNA"/>
</dbReference>
<feature type="coiled-coil region" evidence="1">
    <location>
        <begin position="21"/>
        <end position="69"/>
    </location>
</feature>
<evidence type="ECO:0000313" key="4">
    <source>
        <dbReference type="Proteomes" id="UP001431783"/>
    </source>
</evidence>